<keyword evidence="2" id="KW-1185">Reference proteome</keyword>
<evidence type="ECO:0000313" key="1">
    <source>
        <dbReference type="EMBL" id="MBF8184830.1"/>
    </source>
</evidence>
<name>A0A931A4F2_9ACTN</name>
<dbReference type="Proteomes" id="UP000605361">
    <property type="component" value="Unassembled WGS sequence"/>
</dbReference>
<dbReference type="EMBL" id="JADOGI010000006">
    <property type="protein sequence ID" value="MBF8184830.1"/>
    <property type="molecule type" value="Genomic_DNA"/>
</dbReference>
<comment type="caution">
    <text evidence="1">The sequence shown here is derived from an EMBL/GenBank/DDBJ whole genome shotgun (WGS) entry which is preliminary data.</text>
</comment>
<proteinExistence type="predicted"/>
<protein>
    <submittedName>
        <fullName evidence="1">Bacteriocin fulvocin C-related protein</fullName>
    </submittedName>
</protein>
<sequence>MSYSDPQQRQEGGRTCGLPTTYDELCKYSIAYRKAIYAELDPTVRSTLWVRHLRQYRRDHPDMSVEQRRVHGEIERMVADVRTFRADPKESIGGYEALTAELIAAFGKEEARALVATLGPVESPANSTRAELMVACECQSIRPHDFCFFGQCSGLPSCTWQSGGCGWLYQYPCDGMCT</sequence>
<evidence type="ECO:0000313" key="2">
    <source>
        <dbReference type="Proteomes" id="UP000605361"/>
    </source>
</evidence>
<dbReference type="AlphaFoldDB" id="A0A931A4F2"/>
<reference evidence="1" key="1">
    <citation type="submission" date="2020-11" db="EMBL/GenBank/DDBJ databases">
        <title>Whole-genome analyses of Nonomuraea sp. K274.</title>
        <authorList>
            <person name="Veyisoglu A."/>
        </authorList>
    </citation>
    <scope>NUCLEOTIDE SEQUENCE</scope>
    <source>
        <strain evidence="1">K274</strain>
    </source>
</reference>
<organism evidence="1 2">
    <name type="scientific">Nonomuraea cypriaca</name>
    <dbReference type="NCBI Taxonomy" id="1187855"/>
    <lineage>
        <taxon>Bacteria</taxon>
        <taxon>Bacillati</taxon>
        <taxon>Actinomycetota</taxon>
        <taxon>Actinomycetes</taxon>
        <taxon>Streptosporangiales</taxon>
        <taxon>Streptosporangiaceae</taxon>
        <taxon>Nonomuraea</taxon>
    </lineage>
</organism>
<dbReference type="RefSeq" id="WP_195893820.1">
    <property type="nucleotide sequence ID" value="NZ_JADOGI010000006.1"/>
</dbReference>
<accession>A0A931A4F2</accession>
<dbReference type="NCBIfam" id="NF033852">
    <property type="entry name" value="fulvocin_rel"/>
    <property type="match status" value="1"/>
</dbReference>
<gene>
    <name evidence="1" type="ORF">ITP53_03560</name>
</gene>